<keyword evidence="4" id="KW-1185">Reference proteome</keyword>
<evidence type="ECO:0000313" key="4">
    <source>
        <dbReference type="Proteomes" id="UP000835052"/>
    </source>
</evidence>
<feature type="chain" id="PRO_5035805767" description="Secreted protein" evidence="2">
    <location>
        <begin position="25"/>
        <end position="151"/>
    </location>
</feature>
<dbReference type="Proteomes" id="UP000835052">
    <property type="component" value="Unassembled WGS sequence"/>
</dbReference>
<keyword evidence="2" id="KW-0732">Signal</keyword>
<reference evidence="3" key="1">
    <citation type="submission" date="2020-10" db="EMBL/GenBank/DDBJ databases">
        <authorList>
            <person name="Kikuchi T."/>
        </authorList>
    </citation>
    <scope>NUCLEOTIDE SEQUENCE</scope>
    <source>
        <strain evidence="3">NKZ352</strain>
    </source>
</reference>
<proteinExistence type="predicted"/>
<feature type="region of interest" description="Disordered" evidence="1">
    <location>
        <begin position="111"/>
        <end position="143"/>
    </location>
</feature>
<protein>
    <recommendedName>
        <fullName evidence="5">Secreted protein</fullName>
    </recommendedName>
</protein>
<feature type="signal peptide" evidence="2">
    <location>
        <begin position="1"/>
        <end position="24"/>
    </location>
</feature>
<organism evidence="3 4">
    <name type="scientific">Caenorhabditis auriculariae</name>
    <dbReference type="NCBI Taxonomy" id="2777116"/>
    <lineage>
        <taxon>Eukaryota</taxon>
        <taxon>Metazoa</taxon>
        <taxon>Ecdysozoa</taxon>
        <taxon>Nematoda</taxon>
        <taxon>Chromadorea</taxon>
        <taxon>Rhabditida</taxon>
        <taxon>Rhabditina</taxon>
        <taxon>Rhabditomorpha</taxon>
        <taxon>Rhabditoidea</taxon>
        <taxon>Rhabditidae</taxon>
        <taxon>Peloderinae</taxon>
        <taxon>Caenorhabditis</taxon>
    </lineage>
</organism>
<evidence type="ECO:0000313" key="3">
    <source>
        <dbReference type="EMBL" id="CAD6194116.1"/>
    </source>
</evidence>
<gene>
    <name evidence="3" type="ORF">CAUJ_LOCUS10035</name>
</gene>
<dbReference type="AlphaFoldDB" id="A0A8S1HBT8"/>
<feature type="compositionally biased region" description="Basic and acidic residues" evidence="1">
    <location>
        <begin position="119"/>
        <end position="143"/>
    </location>
</feature>
<dbReference type="EMBL" id="CAJGYM010000041">
    <property type="protein sequence ID" value="CAD6194116.1"/>
    <property type="molecule type" value="Genomic_DNA"/>
</dbReference>
<evidence type="ECO:0000256" key="2">
    <source>
        <dbReference type="SAM" id="SignalP"/>
    </source>
</evidence>
<accession>A0A8S1HBT8</accession>
<evidence type="ECO:0008006" key="5">
    <source>
        <dbReference type="Google" id="ProtNLM"/>
    </source>
</evidence>
<evidence type="ECO:0000256" key="1">
    <source>
        <dbReference type="SAM" id="MobiDB-lite"/>
    </source>
</evidence>
<sequence>MTRGFPSKTLAYILVWTPLNKVMCTCQPDEIRYRVVLRECGKGGGPLHRAVLLFAQTDAVRPTHRRVFRVGSPLNHGIIEELFVEHLASLVIVVDDFREFPTIAASPCRNSTAPSLSRADGRRIEPRTRAERKTDYSGGRDESTFAGLLQS</sequence>
<comment type="caution">
    <text evidence="3">The sequence shown here is derived from an EMBL/GenBank/DDBJ whole genome shotgun (WGS) entry which is preliminary data.</text>
</comment>
<name>A0A8S1HBT8_9PELO</name>